<dbReference type="PANTHER" id="PTHR43333">
    <property type="entry name" value="2-HACID_DH_C DOMAIN-CONTAINING PROTEIN"/>
    <property type="match status" value="1"/>
</dbReference>
<dbReference type="KEGG" id="luo:HHL09_15860"/>
<feature type="signal peptide" evidence="4">
    <location>
        <begin position="1"/>
        <end position="17"/>
    </location>
</feature>
<dbReference type="GO" id="GO:0051287">
    <property type="term" value="F:NAD binding"/>
    <property type="evidence" value="ECO:0007669"/>
    <property type="project" value="InterPro"/>
</dbReference>
<dbReference type="GO" id="GO:0016616">
    <property type="term" value="F:oxidoreductase activity, acting on the CH-OH group of donors, NAD or NADP as acceptor"/>
    <property type="evidence" value="ECO:0007669"/>
    <property type="project" value="UniProtKB-ARBA"/>
</dbReference>
<reference evidence="6 7" key="1">
    <citation type="submission" date="2020-04" db="EMBL/GenBank/DDBJ databases">
        <title>Luteolibacter sp. G-1-1-1 isolated from soil.</title>
        <authorList>
            <person name="Dahal R.H."/>
        </authorList>
    </citation>
    <scope>NUCLEOTIDE SEQUENCE [LARGE SCALE GENOMIC DNA]</scope>
    <source>
        <strain evidence="6 7">G-1-1-1</strain>
    </source>
</reference>
<evidence type="ECO:0000313" key="7">
    <source>
        <dbReference type="Proteomes" id="UP000501812"/>
    </source>
</evidence>
<accession>A0A858RLD8</accession>
<dbReference type="CDD" id="cd05300">
    <property type="entry name" value="2-Hacid_dh_1"/>
    <property type="match status" value="1"/>
</dbReference>
<dbReference type="Pfam" id="PF02826">
    <property type="entry name" value="2-Hacid_dh_C"/>
    <property type="match status" value="1"/>
</dbReference>
<dbReference type="PANTHER" id="PTHR43333:SF1">
    <property type="entry name" value="D-ISOMER SPECIFIC 2-HYDROXYACID DEHYDROGENASE NAD-BINDING DOMAIN-CONTAINING PROTEIN"/>
    <property type="match status" value="1"/>
</dbReference>
<evidence type="ECO:0000256" key="3">
    <source>
        <dbReference type="ARBA" id="ARBA00023027"/>
    </source>
</evidence>
<dbReference type="SUPFAM" id="SSF51735">
    <property type="entry name" value="NAD(P)-binding Rossmann-fold domains"/>
    <property type="match status" value="1"/>
</dbReference>
<dbReference type="EMBL" id="CP051774">
    <property type="protein sequence ID" value="QJE97199.1"/>
    <property type="molecule type" value="Genomic_DNA"/>
</dbReference>
<comment type="similarity">
    <text evidence="1">Belongs to the D-isomer specific 2-hydroxyacid dehydrogenase family.</text>
</comment>
<sequence length="334" mass="36464">MKYAVLVFTLLHGAACAQSVLAPEWMRQEAESLSKEFPSLKFDFYKSLGDAAGKVSGTEAFIGTPDEAVMKAGEKLRWVHVYSAGIEKYTHLPRFKDGKITVTNLKIYQGPEIADHAFALLLHLTRNMAEYQKAQEEGAWPKSGPTAMPLTELRGRTMLVVGFGGIGTQVAERARAFGMKVMAVDEKDIPLTQTLDYCGRPDELNELLPKADVVVNCVPHTPASEHMIAAPQFAAMKDGAYFINVSRGKVVDTAALVKALQDKKLAGAGLDVVDPEPLPADSPLRSMKNVIITPHIAGVSGDRPARQNELIHDNLRRFARGLPLKNATDPTRGY</sequence>
<evidence type="ECO:0000259" key="5">
    <source>
        <dbReference type="Pfam" id="PF02826"/>
    </source>
</evidence>
<keyword evidence="2" id="KW-0560">Oxidoreductase</keyword>
<dbReference type="FunFam" id="3.40.50.720:FF:000203">
    <property type="entry name" value="D-3-phosphoglycerate dehydrogenase (SerA)"/>
    <property type="match status" value="1"/>
</dbReference>
<organism evidence="6 7">
    <name type="scientific">Luteolibacter luteus</name>
    <dbReference type="NCBI Taxonomy" id="2728835"/>
    <lineage>
        <taxon>Bacteria</taxon>
        <taxon>Pseudomonadati</taxon>
        <taxon>Verrucomicrobiota</taxon>
        <taxon>Verrucomicrobiia</taxon>
        <taxon>Verrucomicrobiales</taxon>
        <taxon>Verrucomicrobiaceae</taxon>
        <taxon>Luteolibacter</taxon>
    </lineage>
</organism>
<keyword evidence="3" id="KW-0520">NAD</keyword>
<evidence type="ECO:0000313" key="6">
    <source>
        <dbReference type="EMBL" id="QJE97199.1"/>
    </source>
</evidence>
<proteinExistence type="inferred from homology"/>
<dbReference type="Gene3D" id="3.40.50.720">
    <property type="entry name" value="NAD(P)-binding Rossmann-like Domain"/>
    <property type="match status" value="2"/>
</dbReference>
<gene>
    <name evidence="6" type="ORF">HHL09_15860</name>
</gene>
<dbReference type="InterPro" id="IPR029753">
    <property type="entry name" value="D-isomer_DH_CS"/>
</dbReference>
<evidence type="ECO:0000256" key="4">
    <source>
        <dbReference type="SAM" id="SignalP"/>
    </source>
</evidence>
<name>A0A858RLD8_9BACT</name>
<keyword evidence="4" id="KW-0732">Signal</keyword>
<dbReference type="SUPFAM" id="SSF52283">
    <property type="entry name" value="Formate/glycerate dehydrogenase catalytic domain-like"/>
    <property type="match status" value="1"/>
</dbReference>
<dbReference type="AlphaFoldDB" id="A0A858RLD8"/>
<protein>
    <submittedName>
        <fullName evidence="6">D-2-hydroxyacid dehydrogenase</fullName>
    </submittedName>
</protein>
<feature type="chain" id="PRO_5032843380" evidence="4">
    <location>
        <begin position="18"/>
        <end position="334"/>
    </location>
</feature>
<dbReference type="InterPro" id="IPR006140">
    <property type="entry name" value="D-isomer_DH_NAD-bd"/>
</dbReference>
<dbReference type="InterPro" id="IPR036291">
    <property type="entry name" value="NAD(P)-bd_dom_sf"/>
</dbReference>
<keyword evidence="7" id="KW-1185">Reference proteome</keyword>
<evidence type="ECO:0000256" key="2">
    <source>
        <dbReference type="ARBA" id="ARBA00023002"/>
    </source>
</evidence>
<dbReference type="RefSeq" id="WP_169455599.1">
    <property type="nucleotide sequence ID" value="NZ_CP051774.1"/>
</dbReference>
<evidence type="ECO:0000256" key="1">
    <source>
        <dbReference type="ARBA" id="ARBA00005854"/>
    </source>
</evidence>
<dbReference type="PROSITE" id="PS00671">
    <property type="entry name" value="D_2_HYDROXYACID_DH_3"/>
    <property type="match status" value="1"/>
</dbReference>
<feature type="domain" description="D-isomer specific 2-hydroxyacid dehydrogenase NAD-binding" evidence="5">
    <location>
        <begin position="118"/>
        <end position="297"/>
    </location>
</feature>
<dbReference type="Proteomes" id="UP000501812">
    <property type="component" value="Chromosome"/>
</dbReference>